<dbReference type="Gene3D" id="3.40.190.10">
    <property type="entry name" value="Periplasmic binding protein-like II"/>
    <property type="match status" value="2"/>
</dbReference>
<dbReference type="AlphaFoldDB" id="A0A0K1EIT4"/>
<accession>A0A0K1EIT4</accession>
<dbReference type="PROSITE" id="PS51257">
    <property type="entry name" value="PROKAR_LIPOPROTEIN"/>
    <property type="match status" value="1"/>
</dbReference>
<feature type="domain" description="PBP" evidence="1">
    <location>
        <begin position="32"/>
        <end position="244"/>
    </location>
</feature>
<reference evidence="2 3" key="1">
    <citation type="submission" date="2015-07" db="EMBL/GenBank/DDBJ databases">
        <title>Genome analysis of myxobacterium Chondromyces crocatus Cm c5 reveals a high potential for natural compound synthesis and the genetic basis for the loss of fruiting body formation.</title>
        <authorList>
            <person name="Zaburannyi N."/>
            <person name="Bunk B."/>
            <person name="Maier J."/>
            <person name="Overmann J."/>
            <person name="Mueller R."/>
        </authorList>
    </citation>
    <scope>NUCLEOTIDE SEQUENCE [LARGE SCALE GENOMIC DNA]</scope>
    <source>
        <strain evidence="2 3">Cm c5</strain>
    </source>
</reference>
<dbReference type="RefSeq" id="WP_063796635.1">
    <property type="nucleotide sequence ID" value="NZ_CP012159.1"/>
</dbReference>
<dbReference type="SUPFAM" id="SSF53850">
    <property type="entry name" value="Periplasmic binding protein-like II"/>
    <property type="match status" value="1"/>
</dbReference>
<dbReference type="KEGG" id="ccro:CMC5_049300"/>
<dbReference type="Proteomes" id="UP000067626">
    <property type="component" value="Chromosome"/>
</dbReference>
<dbReference type="PANTHER" id="PTHR37945:SF1">
    <property type="entry name" value="EXTRACELLULAR TUNGSTATE BINDING PROTEIN"/>
    <property type="match status" value="1"/>
</dbReference>
<evidence type="ECO:0000313" key="2">
    <source>
        <dbReference type="EMBL" id="AKT40774.1"/>
    </source>
</evidence>
<dbReference type="InterPro" id="IPR024370">
    <property type="entry name" value="PBP_domain"/>
</dbReference>
<evidence type="ECO:0000313" key="3">
    <source>
        <dbReference type="Proteomes" id="UP000067626"/>
    </source>
</evidence>
<evidence type="ECO:0000259" key="1">
    <source>
        <dbReference type="Pfam" id="PF12849"/>
    </source>
</evidence>
<dbReference type="OrthoDB" id="186379at2"/>
<dbReference type="EMBL" id="CP012159">
    <property type="protein sequence ID" value="AKT40774.1"/>
    <property type="molecule type" value="Genomic_DNA"/>
</dbReference>
<organism evidence="2 3">
    <name type="scientific">Chondromyces crocatus</name>
    <dbReference type="NCBI Taxonomy" id="52"/>
    <lineage>
        <taxon>Bacteria</taxon>
        <taxon>Pseudomonadati</taxon>
        <taxon>Myxococcota</taxon>
        <taxon>Polyangia</taxon>
        <taxon>Polyangiales</taxon>
        <taxon>Polyangiaceae</taxon>
        <taxon>Chondromyces</taxon>
    </lineage>
</organism>
<protein>
    <recommendedName>
        <fullName evidence="1">PBP domain-containing protein</fullName>
    </recommendedName>
</protein>
<dbReference type="InterPro" id="IPR052738">
    <property type="entry name" value="ABC-Tungstate_binding"/>
</dbReference>
<dbReference type="PANTHER" id="PTHR37945">
    <property type="entry name" value="EXTRACELLULAR TUNGSTATE BINDING PROTEIN"/>
    <property type="match status" value="1"/>
</dbReference>
<dbReference type="STRING" id="52.CMC5_049300"/>
<proteinExistence type="predicted"/>
<gene>
    <name evidence="2" type="ORF">CMC5_049300</name>
</gene>
<name>A0A0K1EIT4_CHOCO</name>
<keyword evidence="3" id="KW-1185">Reference proteome</keyword>
<sequence length="268" mass="28188">MQVRLRLIVGIAVMVALLSACSRSKEGKVLRLSNTTSLQDSGLLAVLLPAFEAQSGHRVEVTAVGSGKALEATQLGQADMAVTHAPSAEVAALAAGRIGRRTPFMHNEFVIVGPAGLVAVTAGAGDVREAMRRIAGSGRKYVSRGDGSGTHQREEVVFESAGIPTAASFVVVSRAGMAETLVRASKEGAFALSDKATFLAQRRHLDLVIVFQGDSELRNTYSVLEPPGDAEGEGAQAFVRFLRSVEGRALIGQFGVKEYGEPLFTPAL</sequence>
<dbReference type="Pfam" id="PF12849">
    <property type="entry name" value="PBP_like_2"/>
    <property type="match status" value="1"/>
</dbReference>